<keyword evidence="3" id="KW-0677">Repeat</keyword>
<keyword evidence="8" id="KW-1185">Reference proteome</keyword>
<evidence type="ECO:0000256" key="2">
    <source>
        <dbReference type="ARBA" id="ARBA00022723"/>
    </source>
</evidence>
<dbReference type="FunFam" id="3.30.160.60:FF:000290">
    <property type="entry name" value="Zinc finger protein 697 isoform X1"/>
    <property type="match status" value="1"/>
</dbReference>
<keyword evidence="5" id="KW-0862">Zinc</keyword>
<gene>
    <name evidence="7" type="ORF">OFUS_LOCUS16596</name>
</gene>
<keyword evidence="2" id="KW-0479">Metal-binding</keyword>
<dbReference type="SMART" id="SM00355">
    <property type="entry name" value="ZnF_C2H2"/>
    <property type="match status" value="8"/>
</dbReference>
<comment type="subcellular location">
    <subcellularLocation>
        <location evidence="1">Nucleus</location>
    </subcellularLocation>
</comment>
<dbReference type="PANTHER" id="PTHR24381">
    <property type="entry name" value="ZINC FINGER PROTEIN"/>
    <property type="match status" value="1"/>
</dbReference>
<accession>A0A8J1U682</accession>
<dbReference type="OrthoDB" id="6278242at2759"/>
<keyword evidence="4" id="KW-0863">Zinc-finger</keyword>
<dbReference type="GO" id="GO:0008270">
    <property type="term" value="F:zinc ion binding"/>
    <property type="evidence" value="ECO:0007669"/>
    <property type="project" value="UniProtKB-KW"/>
</dbReference>
<dbReference type="PANTHER" id="PTHR24381:SF393">
    <property type="entry name" value="CHROMATIN-LINKED ADAPTOR FOR MSL PROTEINS, ISOFORM B"/>
    <property type="match status" value="1"/>
</dbReference>
<dbReference type="InterPro" id="IPR036236">
    <property type="entry name" value="Znf_C2H2_sf"/>
</dbReference>
<evidence type="ECO:0000313" key="7">
    <source>
        <dbReference type="EMBL" id="CAH1791520.1"/>
    </source>
</evidence>
<dbReference type="Proteomes" id="UP000749559">
    <property type="component" value="Unassembled WGS sequence"/>
</dbReference>
<dbReference type="PROSITE" id="PS00028">
    <property type="entry name" value="ZINC_FINGER_C2H2_1"/>
    <property type="match status" value="7"/>
</dbReference>
<comment type="caution">
    <text evidence="7">The sequence shown here is derived from an EMBL/GenBank/DDBJ whole genome shotgun (WGS) entry which is preliminary data.</text>
</comment>
<dbReference type="FunFam" id="3.30.160.60:FF:003287">
    <property type="entry name" value="Zgc:113343"/>
    <property type="match status" value="1"/>
</dbReference>
<evidence type="ECO:0000256" key="3">
    <source>
        <dbReference type="ARBA" id="ARBA00022737"/>
    </source>
</evidence>
<dbReference type="GO" id="GO:0000977">
    <property type="term" value="F:RNA polymerase II transcription regulatory region sequence-specific DNA binding"/>
    <property type="evidence" value="ECO:0007669"/>
    <property type="project" value="TreeGrafter"/>
</dbReference>
<dbReference type="FunFam" id="3.30.160.60:FF:000145">
    <property type="entry name" value="Zinc finger protein 574"/>
    <property type="match status" value="1"/>
</dbReference>
<evidence type="ECO:0000256" key="6">
    <source>
        <dbReference type="ARBA" id="ARBA00023242"/>
    </source>
</evidence>
<dbReference type="Gene3D" id="3.30.160.60">
    <property type="entry name" value="Classic Zinc Finger"/>
    <property type="match status" value="7"/>
</dbReference>
<evidence type="ECO:0000256" key="4">
    <source>
        <dbReference type="ARBA" id="ARBA00022771"/>
    </source>
</evidence>
<reference evidence="7" key="1">
    <citation type="submission" date="2022-03" db="EMBL/GenBank/DDBJ databases">
        <authorList>
            <person name="Martin C."/>
        </authorList>
    </citation>
    <scope>NUCLEOTIDE SEQUENCE</scope>
</reference>
<dbReference type="SUPFAM" id="SSF57667">
    <property type="entry name" value="beta-beta-alpha zinc fingers"/>
    <property type="match status" value="4"/>
</dbReference>
<evidence type="ECO:0000256" key="5">
    <source>
        <dbReference type="ARBA" id="ARBA00022833"/>
    </source>
</evidence>
<evidence type="ECO:0000256" key="1">
    <source>
        <dbReference type="ARBA" id="ARBA00004123"/>
    </source>
</evidence>
<sequence>MFACDICGTACKTPGDVAHHKIQHEGPHAFITVTEDGERVYHCDTCTQTFSNSSLLLKHMKDHHGDKPYRCNHCELRFATLPFWSQHMMRHKGEKHFECDICGKKLCDVNSLGHHRKIHSGVRKHMCQICGKKFITLHNLAVHESSHSDFKPHKCTICGKGYQHKAMVTRHMRNTHKNTFMCQSCGASFSRKDNLKAHERIHTGEKPYRCEICGKGFAQMASLKCHDRTCNKNVHQIHKETFGVHYMETSGHVDMSI</sequence>
<dbReference type="FunFam" id="3.30.160.60:FF:000446">
    <property type="entry name" value="Zinc finger protein"/>
    <property type="match status" value="1"/>
</dbReference>
<evidence type="ECO:0000313" key="8">
    <source>
        <dbReference type="Proteomes" id="UP000749559"/>
    </source>
</evidence>
<dbReference type="InterPro" id="IPR013087">
    <property type="entry name" value="Znf_C2H2_type"/>
</dbReference>
<dbReference type="EMBL" id="CAIIXF020000008">
    <property type="protein sequence ID" value="CAH1791520.1"/>
    <property type="molecule type" value="Genomic_DNA"/>
</dbReference>
<protein>
    <submittedName>
        <fullName evidence="7">Uncharacterized protein</fullName>
    </submittedName>
</protein>
<proteinExistence type="predicted"/>
<dbReference type="Pfam" id="PF00096">
    <property type="entry name" value="zf-C2H2"/>
    <property type="match status" value="4"/>
</dbReference>
<keyword evidence="6" id="KW-0539">Nucleus</keyword>
<dbReference type="PROSITE" id="PS50157">
    <property type="entry name" value="ZINC_FINGER_C2H2_2"/>
    <property type="match status" value="7"/>
</dbReference>
<dbReference type="AlphaFoldDB" id="A0A8J1U682"/>
<dbReference type="GO" id="GO:0005634">
    <property type="term" value="C:nucleus"/>
    <property type="evidence" value="ECO:0007669"/>
    <property type="project" value="UniProtKB-SubCell"/>
</dbReference>
<organism evidence="7 8">
    <name type="scientific">Owenia fusiformis</name>
    <name type="common">Polychaete worm</name>
    <dbReference type="NCBI Taxonomy" id="6347"/>
    <lineage>
        <taxon>Eukaryota</taxon>
        <taxon>Metazoa</taxon>
        <taxon>Spiralia</taxon>
        <taxon>Lophotrochozoa</taxon>
        <taxon>Annelida</taxon>
        <taxon>Polychaeta</taxon>
        <taxon>Sedentaria</taxon>
        <taxon>Canalipalpata</taxon>
        <taxon>Sabellida</taxon>
        <taxon>Oweniida</taxon>
        <taxon>Oweniidae</taxon>
        <taxon>Owenia</taxon>
    </lineage>
</organism>
<name>A0A8J1U682_OWEFU</name>
<dbReference type="GO" id="GO:0000981">
    <property type="term" value="F:DNA-binding transcription factor activity, RNA polymerase II-specific"/>
    <property type="evidence" value="ECO:0007669"/>
    <property type="project" value="TreeGrafter"/>
</dbReference>